<evidence type="ECO:0000313" key="2">
    <source>
        <dbReference type="Proteomes" id="UP000266910"/>
    </source>
</evidence>
<name>A0A3G2K9X5_9CAUD</name>
<reference evidence="1 2" key="1">
    <citation type="submission" date="2018-09" db="EMBL/GenBank/DDBJ databases">
        <authorList>
            <person name="Rimple P.A."/>
            <person name="Stoner T.H."/>
            <person name="Garlena R.A."/>
            <person name="Russell D.A."/>
            <person name="Pope W.H."/>
            <person name="Jacobs-Sera D."/>
            <person name="Hatfull G.F."/>
        </authorList>
    </citation>
    <scope>NUCLEOTIDE SEQUENCE [LARGE SCALE GENOMIC DNA]</scope>
</reference>
<dbReference type="GeneID" id="77931703"/>
<accession>A0A3G2K9X5</accession>
<organism evidence="1 2">
    <name type="scientific">Arthrobacter phage Auxilium</name>
    <dbReference type="NCBI Taxonomy" id="2419948"/>
    <lineage>
        <taxon>Viruses</taxon>
        <taxon>Duplodnaviria</taxon>
        <taxon>Heunggongvirae</taxon>
        <taxon>Uroviricota</taxon>
        <taxon>Caudoviricetes</taxon>
        <taxon>Richievirus</taxon>
        <taxon>Richievirus auxilium</taxon>
    </lineage>
</organism>
<proteinExistence type="predicted"/>
<dbReference type="Proteomes" id="UP000266910">
    <property type="component" value="Genome"/>
</dbReference>
<dbReference type="RefSeq" id="YP_010655831.1">
    <property type="nucleotide sequence ID" value="NC_070832.1"/>
</dbReference>
<dbReference type="EMBL" id="MH834598">
    <property type="protein sequence ID" value="AYN55792.1"/>
    <property type="molecule type" value="Genomic_DNA"/>
</dbReference>
<sequence>MSDGSAEFRALANDIGRVAGSAVKDVDEVLKRGAQNVKTEMVADATDSEHFKGMAGAISYDSRYSIGTPRYEVGPDKGRRGGALGNIAYFGTSRGGGTLDIEKPLRSEEPRLTSALEALAARWAGQI</sequence>
<dbReference type="KEGG" id="vg:77931703"/>
<evidence type="ECO:0000313" key="1">
    <source>
        <dbReference type="EMBL" id="AYN55792.1"/>
    </source>
</evidence>
<gene>
    <name evidence="1" type="primary">12</name>
    <name evidence="1" type="ORF">PBI_AUXILIUM_12</name>
</gene>
<keyword evidence="2" id="KW-1185">Reference proteome</keyword>
<protein>
    <submittedName>
        <fullName evidence="1">Uncharacterized protein</fullName>
    </submittedName>
</protein>